<dbReference type="OrthoDB" id="421993at2759"/>
<keyword evidence="4" id="KW-1185">Reference proteome</keyword>
<dbReference type="SUPFAM" id="SSF75304">
    <property type="entry name" value="Amidase signature (AS) enzymes"/>
    <property type="match status" value="1"/>
</dbReference>
<dbReference type="AlphaFoldDB" id="A0A0F4ZKA0"/>
<dbReference type="InterPro" id="IPR036928">
    <property type="entry name" value="AS_sf"/>
</dbReference>
<dbReference type="PANTHER" id="PTHR11895:SF67">
    <property type="entry name" value="AMIDASE DOMAIN-CONTAINING PROTEIN"/>
    <property type="match status" value="1"/>
</dbReference>
<comment type="similarity">
    <text evidence="1">Belongs to the amidase family.</text>
</comment>
<evidence type="ECO:0000313" key="3">
    <source>
        <dbReference type="EMBL" id="KKA30620.1"/>
    </source>
</evidence>
<evidence type="ECO:0000313" key="4">
    <source>
        <dbReference type="Proteomes" id="UP000033483"/>
    </source>
</evidence>
<dbReference type="EMBL" id="LAEV01000350">
    <property type="protein sequence ID" value="KKA30620.1"/>
    <property type="molecule type" value="Genomic_DNA"/>
</dbReference>
<dbReference type="InterPro" id="IPR000120">
    <property type="entry name" value="Amidase"/>
</dbReference>
<comment type="caution">
    <text evidence="3">The sequence shown here is derived from an EMBL/GenBank/DDBJ whole genome shotgun (WGS) entry which is preliminary data.</text>
</comment>
<dbReference type="Proteomes" id="UP000033483">
    <property type="component" value="Unassembled WGS sequence"/>
</dbReference>
<protein>
    <recommendedName>
        <fullName evidence="2">Amidase domain-containing protein</fullName>
    </recommendedName>
</protein>
<dbReference type="InterPro" id="IPR023631">
    <property type="entry name" value="Amidase_dom"/>
</dbReference>
<feature type="domain" description="Amidase" evidence="2">
    <location>
        <begin position="139"/>
        <end position="548"/>
    </location>
</feature>
<dbReference type="PROSITE" id="PS00571">
    <property type="entry name" value="AMIDASES"/>
    <property type="match status" value="1"/>
</dbReference>
<dbReference type="GO" id="GO:0003824">
    <property type="term" value="F:catalytic activity"/>
    <property type="evidence" value="ECO:0007669"/>
    <property type="project" value="InterPro"/>
</dbReference>
<gene>
    <name evidence="3" type="ORF">TD95_000854</name>
</gene>
<proteinExistence type="inferred from homology"/>
<dbReference type="Pfam" id="PF01425">
    <property type="entry name" value="Amidase"/>
    <property type="match status" value="1"/>
</dbReference>
<dbReference type="PANTHER" id="PTHR11895">
    <property type="entry name" value="TRANSAMIDASE"/>
    <property type="match status" value="1"/>
</dbReference>
<name>A0A0F4ZKA0_9PEZI</name>
<dbReference type="Gene3D" id="3.90.1300.10">
    <property type="entry name" value="Amidase signature (AS) domain"/>
    <property type="match status" value="1"/>
</dbReference>
<reference evidence="3 4" key="1">
    <citation type="submission" date="2015-03" db="EMBL/GenBank/DDBJ databases">
        <authorList>
            <person name="Radwan O."/>
            <person name="Al-Naeli F.A."/>
            <person name="Rendon G.A."/>
            <person name="Fields C."/>
        </authorList>
    </citation>
    <scope>NUCLEOTIDE SEQUENCE [LARGE SCALE GENOMIC DNA]</scope>
    <source>
        <strain evidence="3">CR-DP1</strain>
    </source>
</reference>
<organism evidence="3 4">
    <name type="scientific">Thielaviopsis punctulata</name>
    <dbReference type="NCBI Taxonomy" id="72032"/>
    <lineage>
        <taxon>Eukaryota</taxon>
        <taxon>Fungi</taxon>
        <taxon>Dikarya</taxon>
        <taxon>Ascomycota</taxon>
        <taxon>Pezizomycotina</taxon>
        <taxon>Sordariomycetes</taxon>
        <taxon>Hypocreomycetidae</taxon>
        <taxon>Microascales</taxon>
        <taxon>Ceratocystidaceae</taxon>
        <taxon>Thielaviopsis</taxon>
    </lineage>
</organism>
<evidence type="ECO:0000256" key="1">
    <source>
        <dbReference type="ARBA" id="ARBA00009199"/>
    </source>
</evidence>
<evidence type="ECO:0000259" key="2">
    <source>
        <dbReference type="Pfam" id="PF01425"/>
    </source>
</evidence>
<sequence length="587" mass="63717">MEMESKQPMRKRFINYPEPLRVMEWIGFLRRYIWVNAGFGRPVQLAEKFLDYEPRYDPTVVPLEAEENAKGLPPDAPPPQLPRVQSGYYSVADYHRMFKSGELTPTAVAKALLPLIRRDVTPPGVHSLAWFDSKERIVLAAAAESTERYRQGRPLSPLDGVPTAVKDEYDLDGYTTCLGSPNNYTSPHVNGVTPTSWCAEKLQEAGAVIFGKTSMHEFGLDTTGNNPHFGTPLNPYNDRYYTGGSSSGSAYVVAAGLVPMAMGSDGGGSIRIPSSYCGVYGIKPTHNRVSFRPGPNHAITCAVNGPIAVDMASLVAMFELISVPHPGSAFSPMARFTMTPSTPDSKILGVDETWNSFADPANKKLCDAMIQRLVTEKGYTVVPIEIPYLTEGQLAHAMTVLTDAATLLPETHNLSAANRILLALGRTSSAVDYLMAQKLRGLLMQHLSHLWQQHPGMIIASPVTGCAGWPIRSDAELKHGINDGDMTIKSMQFVWLANFSGAPAISLPVGYAAPEGNEAAGDVATGAVPGKVPVGFMGMGEWGSEHALMRLGFDVEELFVRERAKAPVWEDVVGLAKKEMPGTLIDI</sequence>
<accession>A0A0F4ZKA0</accession>
<dbReference type="InterPro" id="IPR020556">
    <property type="entry name" value="Amidase_CS"/>
</dbReference>